<dbReference type="PANTHER" id="PTHR43056">
    <property type="entry name" value="PEPTIDASE S9 PROLYL OLIGOPEPTIDASE"/>
    <property type="match status" value="1"/>
</dbReference>
<evidence type="ECO:0000313" key="11">
    <source>
        <dbReference type="EMBL" id="MDN3493992.1"/>
    </source>
</evidence>
<evidence type="ECO:0000256" key="7">
    <source>
        <dbReference type="ARBA" id="ARBA00022825"/>
    </source>
</evidence>
<name>A0ABT7ZYB8_9FLAO</name>
<dbReference type="Proteomes" id="UP001231197">
    <property type="component" value="Unassembled WGS sequence"/>
</dbReference>
<keyword evidence="12" id="KW-1185">Reference proteome</keyword>
<feature type="chain" id="PRO_5047217409" description="Xaa-Pro dipeptidyl-peptidase" evidence="9">
    <location>
        <begin position="24"/>
        <end position="615"/>
    </location>
</feature>
<evidence type="ECO:0000256" key="9">
    <source>
        <dbReference type="SAM" id="SignalP"/>
    </source>
</evidence>
<keyword evidence="6" id="KW-0378">Hydrolase</keyword>
<comment type="similarity">
    <text evidence="2">Belongs to the peptidase S15 family.</text>
</comment>
<sequence>MITSSKSIATFVIALLISTSSFTQDSKAKTTPIFKDGEAQIVEAFNGGLNDWIHHDLWVETEFDTDGDGEPDRMHVSVTRPKQTDTEGLKLPVIYITSPYFAGVAGDAPGIMWDVNIELGEIAKARVHPNVISRPMTRPFISYSHINKWVPRGYIVVHSSSPGTGLSDGAPTIGGENESLAPKTVIDWLCGRAKGYTERNGNEEVNAYWSTGKVGMTGTSYNGTLPLAAATTGVEGLEAIIPIAPNTSYYHYYRSNGLVRSPGGYLGEDIDVLYDFVHSGDKDKRAFNNQTVRDTKMKKGMDRETGDYNDFWAERDYLNQMPKMKAALLMSHGFNDWNVMPEHSYRIYKAAKEYGLPTQIYYHQKGHGGPPPLTLMNRWFSKYLHGVDNGVEKEENKAYIVRENDDSQEPTAYKDYPNPDASFVTLNLTAGGKSSGGLTLDKASKADETFFDDASISGSDLAKAANSENRLLYVTSKLTEDLHISGVPKVTITLASSKAAANLSVWLVSLPWQEGKAVKITDNIITRGWADPKNYKSLTEEENLVPNQSYSLTFDLQPDDQIIKAGQQIGFMIFSSDKEFTLHPKPGTEIVIELDKTTLSLPVVGGKKGFEQAFD</sequence>
<dbReference type="NCBIfam" id="TIGR00976">
    <property type="entry name" value="CocE_NonD"/>
    <property type="match status" value="1"/>
</dbReference>
<organism evidence="11 12">
    <name type="scientific">Winogradskyella bathintestinalis</name>
    <dbReference type="NCBI Taxonomy" id="3035208"/>
    <lineage>
        <taxon>Bacteria</taxon>
        <taxon>Pseudomonadati</taxon>
        <taxon>Bacteroidota</taxon>
        <taxon>Flavobacteriia</taxon>
        <taxon>Flavobacteriales</taxon>
        <taxon>Flavobacteriaceae</taxon>
        <taxon>Winogradskyella</taxon>
    </lineage>
</organism>
<dbReference type="NCBIfam" id="NF003780">
    <property type="entry name" value="PRK05371.1-1"/>
    <property type="match status" value="1"/>
</dbReference>
<dbReference type="PRINTS" id="PR00923">
    <property type="entry name" value="LACTOPTASE"/>
</dbReference>
<evidence type="ECO:0000256" key="5">
    <source>
        <dbReference type="ARBA" id="ARBA00022670"/>
    </source>
</evidence>
<keyword evidence="5" id="KW-0645">Protease</keyword>
<dbReference type="Pfam" id="PF08530">
    <property type="entry name" value="PepX_C"/>
    <property type="match status" value="1"/>
</dbReference>
<feature type="domain" description="Xaa-Pro dipeptidyl-peptidase C-terminal" evidence="10">
    <location>
        <begin position="377"/>
        <end position="602"/>
    </location>
</feature>
<dbReference type="InterPro" id="IPR008252">
    <property type="entry name" value="Pept_S15_Xpro"/>
</dbReference>
<dbReference type="EMBL" id="JASDDK010000008">
    <property type="protein sequence ID" value="MDN3493992.1"/>
    <property type="molecule type" value="Genomic_DNA"/>
</dbReference>
<evidence type="ECO:0000256" key="2">
    <source>
        <dbReference type="ARBA" id="ARBA00010819"/>
    </source>
</evidence>
<evidence type="ECO:0000256" key="8">
    <source>
        <dbReference type="ARBA" id="ARBA00030045"/>
    </source>
</evidence>
<dbReference type="PANTHER" id="PTHR43056:SF10">
    <property type="entry name" value="COCE_NOND FAMILY, PUTATIVE (AFU_ORTHOLOGUE AFUA_7G00600)-RELATED"/>
    <property type="match status" value="1"/>
</dbReference>
<gene>
    <name evidence="11" type="ORF">QMA06_14805</name>
</gene>
<dbReference type="InterPro" id="IPR013736">
    <property type="entry name" value="Xaa-Pro_dipept_C"/>
</dbReference>
<evidence type="ECO:0000313" key="12">
    <source>
        <dbReference type="Proteomes" id="UP001231197"/>
    </source>
</evidence>
<evidence type="ECO:0000256" key="6">
    <source>
        <dbReference type="ARBA" id="ARBA00022801"/>
    </source>
</evidence>
<keyword evidence="4" id="KW-0031">Aminopeptidase</keyword>
<dbReference type="SUPFAM" id="SSF49785">
    <property type="entry name" value="Galactose-binding domain-like"/>
    <property type="match status" value="1"/>
</dbReference>
<evidence type="ECO:0000256" key="4">
    <source>
        <dbReference type="ARBA" id="ARBA00022438"/>
    </source>
</evidence>
<dbReference type="SUPFAM" id="SSF53474">
    <property type="entry name" value="alpha/beta-Hydrolases"/>
    <property type="match status" value="1"/>
</dbReference>
<evidence type="ECO:0000256" key="1">
    <source>
        <dbReference type="ARBA" id="ARBA00000123"/>
    </source>
</evidence>
<dbReference type="Gene3D" id="3.40.50.1820">
    <property type="entry name" value="alpha/beta hydrolase"/>
    <property type="match status" value="2"/>
</dbReference>
<comment type="catalytic activity">
    <reaction evidence="1">
        <text>Hydrolyzes Xaa-Pro-|- bonds to release unblocked, N-terminal dipeptides from substrates including Ala-Pro-|-p-nitroanilide and (sequentially) Tyr-Pro-|-Phe-Pro-|-Gly-Pro-|-Ile.</text>
        <dbReference type="EC" id="3.4.14.11"/>
    </reaction>
</comment>
<dbReference type="InterPro" id="IPR000383">
    <property type="entry name" value="Xaa-Pro-like_dom"/>
</dbReference>
<comment type="caution">
    <text evidence="11">The sequence shown here is derived from an EMBL/GenBank/DDBJ whole genome shotgun (WGS) entry which is preliminary data.</text>
</comment>
<dbReference type="InterPro" id="IPR008979">
    <property type="entry name" value="Galactose-bd-like_sf"/>
</dbReference>
<dbReference type="SMART" id="SM00939">
    <property type="entry name" value="PepX_C"/>
    <property type="match status" value="1"/>
</dbReference>
<dbReference type="Pfam" id="PF02129">
    <property type="entry name" value="Peptidase_S15"/>
    <property type="match status" value="1"/>
</dbReference>
<dbReference type="EC" id="3.4.14.11" evidence="3"/>
<dbReference type="InterPro" id="IPR005674">
    <property type="entry name" value="CocE/Ser_esterase"/>
</dbReference>
<dbReference type="InterPro" id="IPR050585">
    <property type="entry name" value="Xaa-Pro_dipeptidyl-ppase/CocE"/>
</dbReference>
<keyword evidence="7" id="KW-0720">Serine protease</keyword>
<dbReference type="RefSeq" id="WP_290207685.1">
    <property type="nucleotide sequence ID" value="NZ_JASDDK010000008.1"/>
</dbReference>
<evidence type="ECO:0000256" key="3">
    <source>
        <dbReference type="ARBA" id="ARBA00012463"/>
    </source>
</evidence>
<protein>
    <recommendedName>
        <fullName evidence="3">Xaa-Pro dipeptidyl-peptidase</fullName>
        <ecNumber evidence="3">3.4.14.11</ecNumber>
    </recommendedName>
    <alternativeName>
        <fullName evidence="8">X-prolyl-dipeptidyl aminopeptidase</fullName>
    </alternativeName>
</protein>
<keyword evidence="9" id="KW-0732">Signal</keyword>
<evidence type="ECO:0000259" key="10">
    <source>
        <dbReference type="SMART" id="SM00939"/>
    </source>
</evidence>
<dbReference type="InterPro" id="IPR029058">
    <property type="entry name" value="AB_hydrolase_fold"/>
</dbReference>
<feature type="signal peptide" evidence="9">
    <location>
        <begin position="1"/>
        <end position="23"/>
    </location>
</feature>
<reference evidence="11 12" key="1">
    <citation type="journal article" date="2023" name="Int. J. Syst. Evol. Microbiol.">
        <title>Winogradskyella bathintestinalis sp. nov., isolated from the intestine of the deep-sea loosejaw dragonfish, Malacosteus niger.</title>
        <authorList>
            <person name="Uniacke-Lowe S."/>
            <person name="Johnson C.N."/>
            <person name="Stanton C."/>
            <person name="Hill C."/>
            <person name="Ross P."/>
        </authorList>
    </citation>
    <scope>NUCLEOTIDE SEQUENCE [LARGE SCALE GENOMIC DNA]</scope>
    <source>
        <strain evidence="11 12">APC 3343</strain>
    </source>
</reference>
<proteinExistence type="inferred from homology"/>
<accession>A0ABT7ZYB8</accession>
<dbReference type="Gene3D" id="2.60.120.260">
    <property type="entry name" value="Galactose-binding domain-like"/>
    <property type="match status" value="1"/>
</dbReference>